<keyword evidence="2" id="KW-0812">Transmembrane</keyword>
<dbReference type="Pfam" id="PF01554">
    <property type="entry name" value="MatE"/>
    <property type="match status" value="1"/>
</dbReference>
<reference evidence="4" key="2">
    <citation type="journal article" date="2017" name="Nat. Plants">
        <title>The Aegilops tauschii genome reveals multiple impacts of transposons.</title>
        <authorList>
            <person name="Zhao G."/>
            <person name="Zou C."/>
            <person name="Li K."/>
            <person name="Wang K."/>
            <person name="Li T."/>
            <person name="Gao L."/>
            <person name="Zhang X."/>
            <person name="Wang H."/>
            <person name="Yang Z."/>
            <person name="Liu X."/>
            <person name="Jiang W."/>
            <person name="Mao L."/>
            <person name="Kong X."/>
            <person name="Jiao Y."/>
            <person name="Jia J."/>
        </authorList>
    </citation>
    <scope>NUCLEOTIDE SEQUENCE [LARGE SCALE GENOMIC DNA]</scope>
    <source>
        <strain evidence="4">cv. AL8/78</strain>
    </source>
</reference>
<feature type="transmembrane region" description="Helical" evidence="2">
    <location>
        <begin position="44"/>
        <end position="63"/>
    </location>
</feature>
<reference evidence="3" key="3">
    <citation type="journal article" date="2017" name="Nature">
        <title>Genome sequence of the progenitor of the wheat D genome Aegilops tauschii.</title>
        <authorList>
            <person name="Luo M.C."/>
            <person name="Gu Y.Q."/>
            <person name="Puiu D."/>
            <person name="Wang H."/>
            <person name="Twardziok S.O."/>
            <person name="Deal K.R."/>
            <person name="Huo N."/>
            <person name="Zhu T."/>
            <person name="Wang L."/>
            <person name="Wang Y."/>
            <person name="McGuire P.E."/>
            <person name="Liu S."/>
            <person name="Long H."/>
            <person name="Ramasamy R.K."/>
            <person name="Rodriguez J.C."/>
            <person name="Van S.L."/>
            <person name="Yuan L."/>
            <person name="Wang Z."/>
            <person name="Xia Z."/>
            <person name="Xiao L."/>
            <person name="Anderson O.D."/>
            <person name="Ouyang S."/>
            <person name="Liang Y."/>
            <person name="Zimin A.V."/>
            <person name="Pertea G."/>
            <person name="Qi P."/>
            <person name="Bennetzen J.L."/>
            <person name="Dai X."/>
            <person name="Dawson M.W."/>
            <person name="Muller H.G."/>
            <person name="Kugler K."/>
            <person name="Rivarola-Duarte L."/>
            <person name="Spannagl M."/>
            <person name="Mayer K.F.X."/>
            <person name="Lu F.H."/>
            <person name="Bevan M.W."/>
            <person name="Leroy P."/>
            <person name="Li P."/>
            <person name="You F.M."/>
            <person name="Sun Q."/>
            <person name="Liu Z."/>
            <person name="Lyons E."/>
            <person name="Wicker T."/>
            <person name="Salzberg S.L."/>
            <person name="Devos K.M."/>
            <person name="Dvorak J."/>
        </authorList>
    </citation>
    <scope>NUCLEOTIDE SEQUENCE [LARGE SCALE GENOMIC DNA]</scope>
    <source>
        <strain evidence="3">cv. AL8/78</strain>
    </source>
</reference>
<name>A0A453RQN7_AEGTS</name>
<comment type="similarity">
    <text evidence="1">Belongs to the multi antimicrobial extrusion (MATE) (TC 2.A.66.1) family.</text>
</comment>
<dbReference type="GO" id="GO:0016020">
    <property type="term" value="C:membrane"/>
    <property type="evidence" value="ECO:0007669"/>
    <property type="project" value="InterPro"/>
</dbReference>
<dbReference type="GO" id="GO:0015297">
    <property type="term" value="F:antiporter activity"/>
    <property type="evidence" value="ECO:0007669"/>
    <property type="project" value="InterPro"/>
</dbReference>
<sequence>AGRPRAARFAIAVVLMSSVAIGVGFFVAVLLLRDVYGAPFTESPEVVHAVASLGVVFAFTLLLNSVQPVLSGVAVGAGWQWLVAYINLGCYYGVGIPVGYMIAFPLRRGIQVRARACLCSFGWRA</sequence>
<dbReference type="Gramene" id="AET7Gv20667300.7">
    <property type="protein sequence ID" value="AET7Gv20667300.7"/>
    <property type="gene ID" value="AET7Gv20667300"/>
</dbReference>
<dbReference type="AlphaFoldDB" id="A0A453RQN7"/>
<organism evidence="3 4">
    <name type="scientific">Aegilops tauschii subsp. strangulata</name>
    <name type="common">Goatgrass</name>
    <dbReference type="NCBI Taxonomy" id="200361"/>
    <lineage>
        <taxon>Eukaryota</taxon>
        <taxon>Viridiplantae</taxon>
        <taxon>Streptophyta</taxon>
        <taxon>Embryophyta</taxon>
        <taxon>Tracheophyta</taxon>
        <taxon>Spermatophyta</taxon>
        <taxon>Magnoliopsida</taxon>
        <taxon>Liliopsida</taxon>
        <taxon>Poales</taxon>
        <taxon>Poaceae</taxon>
        <taxon>BOP clade</taxon>
        <taxon>Pooideae</taxon>
        <taxon>Triticodae</taxon>
        <taxon>Triticeae</taxon>
        <taxon>Triticinae</taxon>
        <taxon>Aegilops</taxon>
    </lineage>
</organism>
<accession>A0A453RQN7</accession>
<protein>
    <recommendedName>
        <fullName evidence="5">Protein DETOXIFICATION</fullName>
    </recommendedName>
</protein>
<evidence type="ECO:0000256" key="1">
    <source>
        <dbReference type="ARBA" id="ARBA00010199"/>
    </source>
</evidence>
<evidence type="ECO:0000313" key="4">
    <source>
        <dbReference type="Proteomes" id="UP000015105"/>
    </source>
</evidence>
<evidence type="ECO:0000313" key="3">
    <source>
        <dbReference type="EnsemblPlants" id="AET7Gv20667300.7"/>
    </source>
</evidence>
<keyword evidence="2" id="KW-1133">Transmembrane helix</keyword>
<evidence type="ECO:0000256" key="2">
    <source>
        <dbReference type="SAM" id="Phobius"/>
    </source>
</evidence>
<dbReference type="EnsemblPlants" id="AET7Gv20667300.7">
    <property type="protein sequence ID" value="AET7Gv20667300.7"/>
    <property type="gene ID" value="AET7Gv20667300"/>
</dbReference>
<keyword evidence="2" id="KW-0472">Membrane</keyword>
<dbReference type="GO" id="GO:0042910">
    <property type="term" value="F:xenobiotic transmembrane transporter activity"/>
    <property type="evidence" value="ECO:0007669"/>
    <property type="project" value="InterPro"/>
</dbReference>
<dbReference type="InterPro" id="IPR002528">
    <property type="entry name" value="MATE_fam"/>
</dbReference>
<dbReference type="PANTHER" id="PTHR11206">
    <property type="entry name" value="MULTIDRUG RESISTANCE PROTEIN"/>
    <property type="match status" value="1"/>
</dbReference>
<feature type="transmembrane region" description="Helical" evidence="2">
    <location>
        <begin position="6"/>
        <end position="32"/>
    </location>
</feature>
<reference evidence="3" key="4">
    <citation type="submission" date="2019-03" db="UniProtKB">
        <authorList>
            <consortium name="EnsemblPlants"/>
        </authorList>
    </citation>
    <scope>IDENTIFICATION</scope>
</reference>
<reference evidence="3" key="5">
    <citation type="journal article" date="2021" name="G3 (Bethesda)">
        <title>Aegilops tauschii genome assembly Aet v5.0 features greater sequence contiguity and improved annotation.</title>
        <authorList>
            <person name="Wang L."/>
            <person name="Zhu T."/>
            <person name="Rodriguez J.C."/>
            <person name="Deal K.R."/>
            <person name="Dubcovsky J."/>
            <person name="McGuire P.E."/>
            <person name="Lux T."/>
            <person name="Spannagl M."/>
            <person name="Mayer K.F.X."/>
            <person name="Baldrich P."/>
            <person name="Meyers B.C."/>
            <person name="Huo N."/>
            <person name="Gu Y.Q."/>
            <person name="Zhou H."/>
            <person name="Devos K.M."/>
            <person name="Bennetzen J.L."/>
            <person name="Unver T."/>
            <person name="Budak H."/>
            <person name="Gulick P.J."/>
            <person name="Galiba G."/>
            <person name="Kalapos B."/>
            <person name="Nelson D.R."/>
            <person name="Li P."/>
            <person name="You F.M."/>
            <person name="Luo M.C."/>
            <person name="Dvorak J."/>
        </authorList>
    </citation>
    <scope>NUCLEOTIDE SEQUENCE [LARGE SCALE GENOMIC DNA]</scope>
    <source>
        <strain evidence="3">cv. AL8/78</strain>
    </source>
</reference>
<reference evidence="4" key="1">
    <citation type="journal article" date="2014" name="Science">
        <title>Ancient hybridizations among the ancestral genomes of bread wheat.</title>
        <authorList>
            <consortium name="International Wheat Genome Sequencing Consortium,"/>
            <person name="Marcussen T."/>
            <person name="Sandve S.R."/>
            <person name="Heier L."/>
            <person name="Spannagl M."/>
            <person name="Pfeifer M."/>
            <person name="Jakobsen K.S."/>
            <person name="Wulff B.B."/>
            <person name="Steuernagel B."/>
            <person name="Mayer K.F."/>
            <person name="Olsen O.A."/>
        </authorList>
    </citation>
    <scope>NUCLEOTIDE SEQUENCE [LARGE SCALE GENOMIC DNA]</scope>
    <source>
        <strain evidence="4">cv. AL8/78</strain>
    </source>
</reference>
<dbReference type="Proteomes" id="UP000015105">
    <property type="component" value="Chromosome 7D"/>
</dbReference>
<keyword evidence="4" id="KW-1185">Reference proteome</keyword>
<evidence type="ECO:0008006" key="5">
    <source>
        <dbReference type="Google" id="ProtNLM"/>
    </source>
</evidence>
<proteinExistence type="inferred from homology"/>
<feature type="transmembrane region" description="Helical" evidence="2">
    <location>
        <begin position="83"/>
        <end position="106"/>
    </location>
</feature>